<evidence type="ECO:0000313" key="7">
    <source>
        <dbReference type="Proteomes" id="UP000623842"/>
    </source>
</evidence>
<organism evidence="6 7">
    <name type="scientific">Thalassotalea marina</name>
    <dbReference type="NCBI Taxonomy" id="1673741"/>
    <lineage>
        <taxon>Bacteria</taxon>
        <taxon>Pseudomonadati</taxon>
        <taxon>Pseudomonadota</taxon>
        <taxon>Gammaproteobacteria</taxon>
        <taxon>Alteromonadales</taxon>
        <taxon>Colwelliaceae</taxon>
        <taxon>Thalassotalea</taxon>
    </lineage>
</organism>
<dbReference type="HAMAP" id="MF_01361">
    <property type="entry name" value="UPF0391"/>
    <property type="match status" value="1"/>
</dbReference>
<name>A0A919BQZ1_9GAMM</name>
<keyword evidence="3 5" id="KW-1133">Transmembrane helix</keyword>
<keyword evidence="2 5" id="KW-0812">Transmembrane</keyword>
<evidence type="ECO:0000256" key="1">
    <source>
        <dbReference type="ARBA" id="ARBA00022475"/>
    </source>
</evidence>
<evidence type="ECO:0000256" key="5">
    <source>
        <dbReference type="HAMAP-Rule" id="MF_01361"/>
    </source>
</evidence>
<comment type="caution">
    <text evidence="5">Lacks conserved residue(s) required for the propagation of feature annotation.</text>
</comment>
<dbReference type="Proteomes" id="UP000623842">
    <property type="component" value="Unassembled WGS sequence"/>
</dbReference>
<keyword evidence="4 5" id="KW-0472">Membrane</keyword>
<evidence type="ECO:0000256" key="4">
    <source>
        <dbReference type="ARBA" id="ARBA00023136"/>
    </source>
</evidence>
<dbReference type="PIRSF" id="PIRSF036466">
    <property type="entry name" value="UCP036466"/>
    <property type="match status" value="1"/>
</dbReference>
<dbReference type="GO" id="GO:0005886">
    <property type="term" value="C:plasma membrane"/>
    <property type="evidence" value="ECO:0007669"/>
    <property type="project" value="UniProtKB-UniRule"/>
</dbReference>
<reference evidence="6" key="2">
    <citation type="submission" date="2020-09" db="EMBL/GenBank/DDBJ databases">
        <authorList>
            <person name="Sun Q."/>
            <person name="Kim S."/>
        </authorList>
    </citation>
    <scope>NUCLEOTIDE SEQUENCE</scope>
    <source>
        <strain evidence="6">KCTC 42731</strain>
    </source>
</reference>
<accession>A0A919BQZ1</accession>
<comment type="caution">
    <text evidence="6">The sequence shown here is derived from an EMBL/GenBank/DDBJ whole genome shotgun (WGS) entry which is preliminary data.</text>
</comment>
<keyword evidence="1 5" id="KW-1003">Cell membrane</keyword>
<dbReference type="RefSeq" id="WP_189774221.1">
    <property type="nucleotide sequence ID" value="NZ_BNCK01000011.1"/>
</dbReference>
<proteinExistence type="inferred from homology"/>
<keyword evidence="7" id="KW-1185">Reference proteome</keyword>
<feature type="transmembrane region" description="Helical" evidence="5">
    <location>
        <begin position="30"/>
        <end position="51"/>
    </location>
</feature>
<reference evidence="6" key="1">
    <citation type="journal article" date="2014" name="Int. J. Syst. Evol. Microbiol.">
        <title>Complete genome sequence of Corynebacterium casei LMG S-19264T (=DSM 44701T), isolated from a smear-ripened cheese.</title>
        <authorList>
            <consortium name="US DOE Joint Genome Institute (JGI-PGF)"/>
            <person name="Walter F."/>
            <person name="Albersmeier A."/>
            <person name="Kalinowski J."/>
            <person name="Ruckert C."/>
        </authorList>
    </citation>
    <scope>NUCLEOTIDE SEQUENCE</scope>
    <source>
        <strain evidence="6">KCTC 42731</strain>
    </source>
</reference>
<gene>
    <name evidence="6" type="ORF">GCM10017161_38260</name>
</gene>
<dbReference type="AlphaFoldDB" id="A0A919BQZ1"/>
<protein>
    <recommendedName>
        <fullName evidence="5">UPF0391 membrane protein GCM10017161_38260</fullName>
    </recommendedName>
</protein>
<evidence type="ECO:0000313" key="6">
    <source>
        <dbReference type="EMBL" id="GHG05098.1"/>
    </source>
</evidence>
<dbReference type="EMBL" id="BNCK01000011">
    <property type="protein sequence ID" value="GHG05098.1"/>
    <property type="molecule type" value="Genomic_DNA"/>
</dbReference>
<feature type="transmembrane region" description="Helical" evidence="5">
    <location>
        <begin position="5"/>
        <end position="24"/>
    </location>
</feature>
<evidence type="ECO:0000256" key="2">
    <source>
        <dbReference type="ARBA" id="ARBA00022692"/>
    </source>
</evidence>
<dbReference type="Pfam" id="PF07043">
    <property type="entry name" value="DUF1328"/>
    <property type="match status" value="1"/>
</dbReference>
<comment type="similarity">
    <text evidence="5">Belongs to the UPF0391 family.</text>
</comment>
<sequence>MIRWILSFLVIAIIAALLGFTGIAGTATNIAVFLFYVFAALVVFAIALSFIQAARTVKKPK</sequence>
<dbReference type="InterPro" id="IPR009760">
    <property type="entry name" value="DUF1328"/>
</dbReference>
<evidence type="ECO:0000256" key="3">
    <source>
        <dbReference type="ARBA" id="ARBA00022989"/>
    </source>
</evidence>